<reference evidence="8 9" key="1">
    <citation type="submission" date="2018-06" db="EMBL/GenBank/DDBJ databases">
        <authorList>
            <consortium name="Pathogen Informatics"/>
            <person name="Doyle S."/>
        </authorList>
    </citation>
    <scope>NUCLEOTIDE SEQUENCE [LARGE SCALE GENOMIC DNA]</scope>
    <source>
        <strain evidence="8 9">NCTC11388</strain>
    </source>
</reference>
<dbReference type="EMBL" id="UGYW01000002">
    <property type="protein sequence ID" value="SUJ01593.1"/>
    <property type="molecule type" value="Genomic_DNA"/>
</dbReference>
<keyword evidence="2" id="KW-1003">Cell membrane</keyword>
<gene>
    <name evidence="8" type="ORF">NCTC11388_00813</name>
</gene>
<organism evidence="8 9">
    <name type="scientific">Sphingobacterium spiritivorum</name>
    <name type="common">Flavobacterium spiritivorum</name>
    <dbReference type="NCBI Taxonomy" id="258"/>
    <lineage>
        <taxon>Bacteria</taxon>
        <taxon>Pseudomonadati</taxon>
        <taxon>Bacteroidota</taxon>
        <taxon>Sphingobacteriia</taxon>
        <taxon>Sphingobacteriales</taxon>
        <taxon>Sphingobacteriaceae</taxon>
        <taxon>Sphingobacterium</taxon>
    </lineage>
</organism>
<feature type="transmembrane region" description="Helical" evidence="6">
    <location>
        <begin position="49"/>
        <end position="68"/>
    </location>
</feature>
<dbReference type="Proteomes" id="UP000254893">
    <property type="component" value="Unassembled WGS sequence"/>
</dbReference>
<protein>
    <recommendedName>
        <fullName evidence="7">Cardiolipin synthase N-terminal domain-containing protein</fullName>
    </recommendedName>
</protein>
<evidence type="ECO:0000256" key="5">
    <source>
        <dbReference type="ARBA" id="ARBA00023136"/>
    </source>
</evidence>
<evidence type="ECO:0000259" key="7">
    <source>
        <dbReference type="Pfam" id="PF13396"/>
    </source>
</evidence>
<name>A0A380BJT9_SPHSI</name>
<evidence type="ECO:0000256" key="6">
    <source>
        <dbReference type="SAM" id="Phobius"/>
    </source>
</evidence>
<evidence type="ECO:0000256" key="3">
    <source>
        <dbReference type="ARBA" id="ARBA00022692"/>
    </source>
</evidence>
<feature type="domain" description="Cardiolipin synthase N-terminal" evidence="7">
    <location>
        <begin position="28"/>
        <end position="68"/>
    </location>
</feature>
<dbReference type="InterPro" id="IPR027379">
    <property type="entry name" value="CLS_N"/>
</dbReference>
<evidence type="ECO:0000313" key="8">
    <source>
        <dbReference type="EMBL" id="SUJ01593.1"/>
    </source>
</evidence>
<dbReference type="Pfam" id="PF13396">
    <property type="entry name" value="PLDc_N"/>
    <property type="match status" value="1"/>
</dbReference>
<feature type="transmembrane region" description="Helical" evidence="6">
    <location>
        <begin position="13"/>
        <end position="37"/>
    </location>
</feature>
<dbReference type="GO" id="GO:0005886">
    <property type="term" value="C:plasma membrane"/>
    <property type="evidence" value="ECO:0007669"/>
    <property type="project" value="UniProtKB-SubCell"/>
</dbReference>
<sequence>MNLLFLNIGTQELILIIMIMVMCFIPTILIIISLIDILKRQFTDSGDKILMIVLVFFLPVIGSCVYLFSLRHKYPLIKDQFTAK</sequence>
<evidence type="ECO:0000256" key="2">
    <source>
        <dbReference type="ARBA" id="ARBA00022475"/>
    </source>
</evidence>
<proteinExistence type="predicted"/>
<comment type="subcellular location">
    <subcellularLocation>
        <location evidence="1">Cell membrane</location>
        <topology evidence="1">Multi-pass membrane protein</topology>
    </subcellularLocation>
</comment>
<evidence type="ECO:0000256" key="1">
    <source>
        <dbReference type="ARBA" id="ARBA00004651"/>
    </source>
</evidence>
<accession>A0A380BJT9</accession>
<dbReference type="AlphaFoldDB" id="A0A380BJT9"/>
<keyword evidence="5 6" id="KW-0472">Membrane</keyword>
<evidence type="ECO:0000256" key="4">
    <source>
        <dbReference type="ARBA" id="ARBA00022989"/>
    </source>
</evidence>
<evidence type="ECO:0000313" key="9">
    <source>
        <dbReference type="Proteomes" id="UP000254893"/>
    </source>
</evidence>
<keyword evidence="4 6" id="KW-1133">Transmembrane helix</keyword>
<keyword evidence="3 6" id="KW-0812">Transmembrane</keyword>